<feature type="compositionally biased region" description="Acidic residues" evidence="1">
    <location>
        <begin position="322"/>
        <end position="336"/>
    </location>
</feature>
<reference evidence="3" key="2">
    <citation type="submission" date="2021-10" db="EMBL/GenBank/DDBJ databases">
        <title>Phylogenomics reveals ancestral predisposition of the termite-cultivated fungus Termitomyces towards a domesticated lifestyle.</title>
        <authorList>
            <person name="Auxier B."/>
            <person name="Grum-Grzhimaylo A."/>
            <person name="Cardenas M.E."/>
            <person name="Lodge J.D."/>
            <person name="Laessoe T."/>
            <person name="Pedersen O."/>
            <person name="Smith M.E."/>
            <person name="Kuyper T.W."/>
            <person name="Franco-Molano E.A."/>
            <person name="Baroni T.J."/>
            <person name="Aanen D.K."/>
        </authorList>
    </citation>
    <scope>NUCLEOTIDE SEQUENCE</scope>
    <source>
        <strain evidence="3">AP01</strain>
        <tissue evidence="3">Mycelium</tissue>
    </source>
</reference>
<dbReference type="EMBL" id="JABCKV010000002">
    <property type="protein sequence ID" value="KAG5648530.1"/>
    <property type="molecule type" value="Genomic_DNA"/>
</dbReference>
<feature type="compositionally biased region" description="Low complexity" evidence="1">
    <location>
        <begin position="490"/>
        <end position="506"/>
    </location>
</feature>
<gene>
    <name evidence="3" type="ORF">DXG03_003141</name>
</gene>
<feature type="compositionally biased region" description="Low complexity" evidence="1">
    <location>
        <begin position="378"/>
        <end position="416"/>
    </location>
</feature>
<feature type="compositionally biased region" description="Basic and acidic residues" evidence="1">
    <location>
        <begin position="813"/>
        <end position="822"/>
    </location>
</feature>
<dbReference type="GO" id="GO:0042799">
    <property type="term" value="F:histone H4K20 methyltransferase activity"/>
    <property type="evidence" value="ECO:0007669"/>
    <property type="project" value="TreeGrafter"/>
</dbReference>
<feature type="compositionally biased region" description="Basic and acidic residues" evidence="1">
    <location>
        <begin position="507"/>
        <end position="523"/>
    </location>
</feature>
<evidence type="ECO:0000259" key="2">
    <source>
        <dbReference type="PROSITE" id="PS50280"/>
    </source>
</evidence>
<evidence type="ECO:0000313" key="4">
    <source>
        <dbReference type="Proteomes" id="UP000775547"/>
    </source>
</evidence>
<proteinExistence type="predicted"/>
<feature type="region of interest" description="Disordered" evidence="1">
    <location>
        <begin position="851"/>
        <end position="881"/>
    </location>
</feature>
<organism evidence="3 4">
    <name type="scientific">Asterophora parasitica</name>
    <dbReference type="NCBI Taxonomy" id="117018"/>
    <lineage>
        <taxon>Eukaryota</taxon>
        <taxon>Fungi</taxon>
        <taxon>Dikarya</taxon>
        <taxon>Basidiomycota</taxon>
        <taxon>Agaricomycotina</taxon>
        <taxon>Agaricomycetes</taxon>
        <taxon>Agaricomycetidae</taxon>
        <taxon>Agaricales</taxon>
        <taxon>Tricholomatineae</taxon>
        <taxon>Lyophyllaceae</taxon>
        <taxon>Asterophora</taxon>
    </lineage>
</organism>
<feature type="compositionally biased region" description="Basic and acidic residues" evidence="1">
    <location>
        <begin position="734"/>
        <end position="746"/>
    </location>
</feature>
<dbReference type="OrthoDB" id="6627536at2759"/>
<feature type="region of interest" description="Disordered" evidence="1">
    <location>
        <begin position="649"/>
        <end position="838"/>
    </location>
</feature>
<sequence>MAHNATASSSRPRLEWRPTKIMNMKDLSKDDDFLSHLLVEKLGTGQVPLAVHKMDPTRRLPKTDAQDLLNIVRRKQINAFATCVHSHIYLPSPQPDPPNSYCSHASRYLELYNPQGIIEIAHTSRYSHRTGKSELCILATRNLAPGTVITELKGSMANLTDEEDRELKRTDLRSSDIRRDFSVIHSKQMKKNHLFLGPARFVNHDCDNNCELFREGRYITFRTLRAISIGEEITAHYGDGYFGRKNRHCLCESCEKAGRGGYSPETDDSPSSSSDSDSDSDSDSNTSSSDSENDDLPKPALDLNERRTRRGVYAIVTKKENDSEDSEDDDEEDDSSGDVPLANARDVPGDGEIELSAEMDTPSDLTSLATSSVPPPDLSIEISFSSSLSSLTPDSRRPSSSSSLSSLSSPGDSISTPKRRGSFRSIISTRRQREKEIEAATATQLVTPPLSEDTASLPEVSTPRKRVTRSKSALELSKQTQAPNKGNGKAKGTSSTPAASASSRGTTIKDDIKIKKEEVEQRSLRVRPSTVNIADVSREPPSKPEVPRGPDGKPLPTCVTCTNVLPVISVDSQVVWGLDSPKKKKGDQECPRCIRHCAIYGRPWPCRIPLQGLGFLPTPREDDTLVESASSRISHKALSVLDRKLAAAASSSLRVRKRESDSVERPGPAKRRKTKPIQREVAAKATKPLFSSKNKDKGPRIHRLPDEVPDVKVKGQMGEQVETTKPQPRNLNGRFEKKVRVPKKADATPSISTATNMALSSRAERALERQKARYQGDEEEEEENGGTWTSPRRKRSINELDLQELPNKRPYRRREQPAEPPRRVIPHPVTHFKGGRLTSNPNPLSFAIQAWAGPPTFDDSSEDEKAPVTPQDIRSPPAAMAEADVDGVATMAITAAPRAALTFKPSPFTFAKRRWTSSSSSHTPDGSSKSPQSDHDSTPPSPRRTNIHTSAPVKLVSINARAGPSNPRKSDIGLMYSSDEDYPSGRLIPVLGASDVSSDDEHGMRLLRHSYPDSHPPFHPDAPVSFVSVQGGPAPNFIHAGWGSSCSSESEA</sequence>
<dbReference type="Proteomes" id="UP000775547">
    <property type="component" value="Unassembled WGS sequence"/>
</dbReference>
<dbReference type="SUPFAM" id="SSF82199">
    <property type="entry name" value="SET domain"/>
    <property type="match status" value="1"/>
</dbReference>
<feature type="region of interest" description="Disordered" evidence="1">
    <location>
        <begin position="258"/>
        <end position="554"/>
    </location>
</feature>
<dbReference type="Pfam" id="PF00856">
    <property type="entry name" value="SET"/>
    <property type="match status" value="1"/>
</dbReference>
<name>A0A9P7GFT2_9AGAR</name>
<feature type="compositionally biased region" description="Polar residues" evidence="1">
    <location>
        <begin position="721"/>
        <end position="730"/>
    </location>
</feature>
<dbReference type="InterPro" id="IPR001214">
    <property type="entry name" value="SET_dom"/>
</dbReference>
<dbReference type="CDD" id="cd10524">
    <property type="entry name" value="SET_Suv4-20-like"/>
    <property type="match status" value="1"/>
</dbReference>
<dbReference type="SMART" id="SM00317">
    <property type="entry name" value="SET"/>
    <property type="match status" value="1"/>
</dbReference>
<evidence type="ECO:0000313" key="3">
    <source>
        <dbReference type="EMBL" id="KAG5648530.1"/>
    </source>
</evidence>
<dbReference type="GO" id="GO:0005634">
    <property type="term" value="C:nucleus"/>
    <property type="evidence" value="ECO:0007669"/>
    <property type="project" value="TreeGrafter"/>
</dbReference>
<dbReference type="InterPro" id="IPR039977">
    <property type="entry name" value="Suv4-20/Set9"/>
</dbReference>
<feature type="compositionally biased region" description="Low complexity" evidence="1">
    <location>
        <begin position="917"/>
        <end position="930"/>
    </location>
</feature>
<comment type="caution">
    <text evidence="3">The sequence shown here is derived from an EMBL/GenBank/DDBJ whole genome shotgun (WGS) entry which is preliminary data.</text>
</comment>
<dbReference type="Gene3D" id="2.170.270.10">
    <property type="entry name" value="SET domain"/>
    <property type="match status" value="1"/>
</dbReference>
<keyword evidence="4" id="KW-1185">Reference proteome</keyword>
<feature type="compositionally biased region" description="Polar residues" evidence="1">
    <location>
        <begin position="363"/>
        <end position="372"/>
    </location>
</feature>
<evidence type="ECO:0000256" key="1">
    <source>
        <dbReference type="SAM" id="MobiDB-lite"/>
    </source>
</evidence>
<protein>
    <recommendedName>
        <fullName evidence="2">SET domain-containing protein</fullName>
    </recommendedName>
</protein>
<feature type="compositionally biased region" description="Polar residues" evidence="1">
    <location>
        <begin position="749"/>
        <end position="759"/>
    </location>
</feature>
<dbReference type="PANTHER" id="PTHR12977:SF4">
    <property type="entry name" value="HISTONE-LYSINE N-METHYLTRANSFERASE KMT5B"/>
    <property type="match status" value="1"/>
</dbReference>
<reference evidence="3" key="1">
    <citation type="submission" date="2020-07" db="EMBL/GenBank/DDBJ databases">
        <authorList>
            <person name="Nieuwenhuis M."/>
            <person name="Van De Peppel L.J.J."/>
        </authorList>
    </citation>
    <scope>NUCLEOTIDE SEQUENCE</scope>
    <source>
        <strain evidence="3">AP01</strain>
        <tissue evidence="3">Mycelium</tissue>
    </source>
</reference>
<dbReference type="PANTHER" id="PTHR12977">
    <property type="entry name" value="SUPPRESSOR OF VARIEGATION 4-20-RELATED"/>
    <property type="match status" value="1"/>
</dbReference>
<feature type="region of interest" description="Disordered" evidence="1">
    <location>
        <begin position="914"/>
        <end position="973"/>
    </location>
</feature>
<accession>A0A9P7GFT2</accession>
<feature type="compositionally biased region" description="Basic and acidic residues" evidence="1">
    <location>
        <begin position="762"/>
        <end position="776"/>
    </location>
</feature>
<feature type="compositionally biased region" description="Basic and acidic residues" evidence="1">
    <location>
        <begin position="693"/>
        <end position="713"/>
    </location>
</feature>
<dbReference type="AlphaFoldDB" id="A0A9P7GFT2"/>
<dbReference type="PROSITE" id="PS50280">
    <property type="entry name" value="SET"/>
    <property type="match status" value="1"/>
</dbReference>
<feature type="domain" description="SET" evidence="2">
    <location>
        <begin position="116"/>
        <end position="238"/>
    </location>
</feature>
<dbReference type="InterPro" id="IPR046341">
    <property type="entry name" value="SET_dom_sf"/>
</dbReference>
<feature type="compositionally biased region" description="Basic and acidic residues" evidence="1">
    <location>
        <begin position="536"/>
        <end position="551"/>
    </location>
</feature>